<name>A0A1G6YEN6_9RHOB</name>
<dbReference type="Gene3D" id="1.20.1600.10">
    <property type="entry name" value="Outer membrane efflux proteins (OEP)"/>
    <property type="match status" value="1"/>
</dbReference>
<keyword evidence="3" id="KW-1185">Reference proteome</keyword>
<dbReference type="EMBL" id="FMZV01000011">
    <property type="protein sequence ID" value="SDD88065.1"/>
    <property type="molecule type" value="Genomic_DNA"/>
</dbReference>
<reference evidence="3" key="1">
    <citation type="submission" date="2016-10" db="EMBL/GenBank/DDBJ databases">
        <authorList>
            <person name="Varghese N."/>
            <person name="Submissions S."/>
        </authorList>
    </citation>
    <scope>NUCLEOTIDE SEQUENCE [LARGE SCALE GENOMIC DNA]</scope>
    <source>
        <strain evidence="3">CGMCC 1.9108</strain>
    </source>
</reference>
<dbReference type="Proteomes" id="UP000199628">
    <property type="component" value="Unassembled WGS sequence"/>
</dbReference>
<dbReference type="PROSITE" id="PS51257">
    <property type="entry name" value="PROKAR_LIPOPROTEIN"/>
    <property type="match status" value="1"/>
</dbReference>
<dbReference type="RefSeq" id="WP_245706548.1">
    <property type="nucleotide sequence ID" value="NZ_FMZV01000011.1"/>
</dbReference>
<feature type="signal peptide" evidence="1">
    <location>
        <begin position="1"/>
        <end position="19"/>
    </location>
</feature>
<evidence type="ECO:0000313" key="2">
    <source>
        <dbReference type="EMBL" id="SDD88065.1"/>
    </source>
</evidence>
<dbReference type="InterPro" id="IPR010131">
    <property type="entry name" value="MdtP/NodT-like"/>
</dbReference>
<dbReference type="PANTHER" id="PTHR30203">
    <property type="entry name" value="OUTER MEMBRANE CATION EFFLUX PROTEIN"/>
    <property type="match status" value="1"/>
</dbReference>
<evidence type="ECO:0000313" key="3">
    <source>
        <dbReference type="Proteomes" id="UP000199628"/>
    </source>
</evidence>
<keyword evidence="1" id="KW-0732">Signal</keyword>
<accession>A0A1G6YEN6</accession>
<dbReference type="STRING" id="639004.SAMN04488239_111105"/>
<evidence type="ECO:0000256" key="1">
    <source>
        <dbReference type="SAM" id="SignalP"/>
    </source>
</evidence>
<feature type="chain" id="PRO_5011781013" evidence="1">
    <location>
        <begin position="20"/>
        <end position="468"/>
    </location>
</feature>
<dbReference type="SUPFAM" id="SSF56954">
    <property type="entry name" value="Outer membrane efflux proteins (OEP)"/>
    <property type="match status" value="1"/>
</dbReference>
<dbReference type="AlphaFoldDB" id="A0A1G6YEN6"/>
<gene>
    <name evidence="2" type="ORF">SAMN04488239_111105</name>
</gene>
<dbReference type="PANTHER" id="PTHR30203:SF24">
    <property type="entry name" value="BLR4935 PROTEIN"/>
    <property type="match status" value="1"/>
</dbReference>
<sequence>MKTKLVSSLALVGVLAACADMDTINEVSAPRAGLDVVANRTQQAQAGTPAWHLNASEINAAESRALSKIQGKTVSSDTAVQVALLNNRGLQATYSDLGLSAADVWETAIGPVPSIGVSITGLAGDVTRTLEAALITALVEAATVKPRTKVAELRFEQAQLAAAGETIALAVETRRAWIEAVAAFEAAALIARTQNAADAASELATELGRTGALGVADQAREHAFNAELAAELADARLEAELAKGRLARLMGVSLGQARFYVPDALPGLPGQPRSSADIERLALENRVDLAAGRLELEAIAAEYRLTGQTRVFSDLEIALGAEIERDSGDTSVVPVIDFEIPLYDSSKLISRRGSLTYLKAANLLAEAAIGARTEARAAHMAVTGKHSVARHWRDTVLPLRRTIDEEALKSYNGMITSTFELLEDARDGLEAELGAAEAKRDYWLAETDVTAAIWGGSASAGSQKGDDE</sequence>
<proteinExistence type="predicted"/>
<organism evidence="2 3">
    <name type="scientific">Ruegeria marina</name>
    <dbReference type="NCBI Taxonomy" id="639004"/>
    <lineage>
        <taxon>Bacteria</taxon>
        <taxon>Pseudomonadati</taxon>
        <taxon>Pseudomonadota</taxon>
        <taxon>Alphaproteobacteria</taxon>
        <taxon>Rhodobacterales</taxon>
        <taxon>Roseobacteraceae</taxon>
        <taxon>Ruegeria</taxon>
    </lineage>
</organism>
<protein>
    <submittedName>
        <fullName evidence="2">Outer membrane protein TolC</fullName>
    </submittedName>
</protein>